<dbReference type="Pfam" id="PF13966">
    <property type="entry name" value="zf-RVT"/>
    <property type="match status" value="1"/>
</dbReference>
<proteinExistence type="predicted"/>
<evidence type="ECO:0000313" key="2">
    <source>
        <dbReference type="EMBL" id="KAJ1693993.1"/>
    </source>
</evidence>
<dbReference type="SUPFAM" id="SSF56219">
    <property type="entry name" value="DNase I-like"/>
    <property type="match status" value="1"/>
</dbReference>
<keyword evidence="3" id="KW-1185">Reference proteome</keyword>
<feature type="domain" description="Reverse transcriptase" evidence="1">
    <location>
        <begin position="321"/>
        <end position="593"/>
    </location>
</feature>
<evidence type="ECO:0000313" key="3">
    <source>
        <dbReference type="Proteomes" id="UP001151287"/>
    </source>
</evidence>
<dbReference type="Gene3D" id="3.60.10.10">
    <property type="entry name" value="Endonuclease/exonuclease/phosphatase"/>
    <property type="match status" value="1"/>
</dbReference>
<dbReference type="PANTHER" id="PTHR33116:SF78">
    <property type="entry name" value="OS12G0587133 PROTEIN"/>
    <property type="match status" value="1"/>
</dbReference>
<dbReference type="PROSITE" id="PS50878">
    <property type="entry name" value="RT_POL"/>
    <property type="match status" value="1"/>
</dbReference>
<dbReference type="PANTHER" id="PTHR33116">
    <property type="entry name" value="REVERSE TRANSCRIPTASE ZINC-BINDING DOMAIN-CONTAINING PROTEIN-RELATED-RELATED"/>
    <property type="match status" value="1"/>
</dbReference>
<dbReference type="InterPro" id="IPR000477">
    <property type="entry name" value="RT_dom"/>
</dbReference>
<dbReference type="OrthoDB" id="668162at2759"/>
<dbReference type="SUPFAM" id="SSF56672">
    <property type="entry name" value="DNA/RNA polymerases"/>
    <property type="match status" value="1"/>
</dbReference>
<organism evidence="2 3">
    <name type="scientific">Rhynchospora breviuscula</name>
    <dbReference type="NCBI Taxonomy" id="2022672"/>
    <lineage>
        <taxon>Eukaryota</taxon>
        <taxon>Viridiplantae</taxon>
        <taxon>Streptophyta</taxon>
        <taxon>Embryophyta</taxon>
        <taxon>Tracheophyta</taxon>
        <taxon>Spermatophyta</taxon>
        <taxon>Magnoliopsida</taxon>
        <taxon>Liliopsida</taxon>
        <taxon>Poales</taxon>
        <taxon>Cyperaceae</taxon>
        <taxon>Cyperoideae</taxon>
        <taxon>Rhynchosporeae</taxon>
        <taxon>Rhynchospora</taxon>
    </lineage>
</organism>
<dbReference type="Proteomes" id="UP001151287">
    <property type="component" value="Unassembled WGS sequence"/>
</dbReference>
<name>A0A9Q0CHN3_9POAL</name>
<reference evidence="2" key="1">
    <citation type="journal article" date="2022" name="Cell">
        <title>Repeat-based holocentromeres influence genome architecture and karyotype evolution.</title>
        <authorList>
            <person name="Hofstatter P.G."/>
            <person name="Thangavel G."/>
            <person name="Lux T."/>
            <person name="Neumann P."/>
            <person name="Vondrak T."/>
            <person name="Novak P."/>
            <person name="Zhang M."/>
            <person name="Costa L."/>
            <person name="Castellani M."/>
            <person name="Scott A."/>
            <person name="Toegelov H."/>
            <person name="Fuchs J."/>
            <person name="Mata-Sucre Y."/>
            <person name="Dias Y."/>
            <person name="Vanzela A.L.L."/>
            <person name="Huettel B."/>
            <person name="Almeida C.C.S."/>
            <person name="Simkova H."/>
            <person name="Souza G."/>
            <person name="Pedrosa-Harand A."/>
            <person name="Macas J."/>
            <person name="Mayer K.F.X."/>
            <person name="Houben A."/>
            <person name="Marques A."/>
        </authorList>
    </citation>
    <scope>NUCLEOTIDE SEQUENCE</scope>
    <source>
        <strain evidence="2">RhyBre1mFocal</strain>
    </source>
</reference>
<dbReference type="InterPro" id="IPR043502">
    <property type="entry name" value="DNA/RNA_pol_sf"/>
</dbReference>
<dbReference type="EMBL" id="JAMQYH010000003">
    <property type="protein sequence ID" value="KAJ1693993.1"/>
    <property type="molecule type" value="Genomic_DNA"/>
</dbReference>
<dbReference type="CDD" id="cd01650">
    <property type="entry name" value="RT_nLTR_like"/>
    <property type="match status" value="1"/>
</dbReference>
<comment type="caution">
    <text evidence="2">The sequence shown here is derived from an EMBL/GenBank/DDBJ whole genome shotgun (WGS) entry which is preliminary data.</text>
</comment>
<evidence type="ECO:0000259" key="1">
    <source>
        <dbReference type="PROSITE" id="PS50878"/>
    </source>
</evidence>
<protein>
    <recommendedName>
        <fullName evidence="1">Reverse transcriptase domain-containing protein</fullName>
    </recommendedName>
</protein>
<dbReference type="Pfam" id="PF00078">
    <property type="entry name" value="RVT_1"/>
    <property type="match status" value="1"/>
</dbReference>
<dbReference type="InterPro" id="IPR036691">
    <property type="entry name" value="Endo/exonu/phosph_ase_sf"/>
</dbReference>
<sequence>MLLFNSFISQVGLVEIPLQGRRFTWSNKRPNPTLSKIDRAFFSHDWLNLAAYFSLIDLPATTSDHAPLLLYLKPISSTCKRSFKLESFWLRATDFDSVVAHSWTQAPSTHDPAENLIGKLRFVAKSLTLWASVKFASYNVSLRRTKLVIRFLDLSEESRQLSRDEFILRIALREHAFSLTQIQEEKWKQRSGATWLKLGDKNTRYFYAVATKRLVGNTINSVSLPNRHVNLQGELTEVFLSHFKNLLGTPPTHPPPFDLTGKVGPRFDLTALEEPFTEAEILRAVREIPSGKATGPDGYPIEFFKRTWETIKGDVLPAFMAFQDGTLNLRKLNKASITLVPKKRNPIEISDYRPISVINTFSKIISKILANRLQPHMTTLVSPLQTAFTKGRSIMESYMVAREFLSFYHKNKIPALLLKVDFAKAFDSVSWTFLTNLLVEHGFPPRWLTWVLRLLTSSSSSIKINGESTETFFHRKGLRQGDPLLPLLFILAVDALQSFISNAAPLLTGQVIIPPRALQYADDTIILMEANPRNLLVVKDILAHFASVSGLKINDSKCLFVPIQIPAASLPAFSQILGCAPVNLPVTYLGLPLSIRRPRKLHFKPLLDAFQRKLDGWQSKFLSLGGRLTLVKSVLTALPLHYMQVIKLPPWLIKHLDGIRRGFFWKGAGKCLGGHCLVNWAKCCLPKKCGGLGIMNLSIQNQALLMKWLWKLQKEPDSTWASTVNLLYGTRDIATLLADGSTSVAFRDILHFNDFFSSSICNPELPQRLTWKWSSTGDFSSASAYRLLADPGMRSPYHKLFWNIKAPPKVRIFLWLILLDRVLTQQNLVRKNWPSITSCQCCSEGCMETSVHLFVHCIFSKQIWTQLQIRFNLPLLTFTTDLPAFWLQNRETIGPSWDIIWAASSWAIWKERNSRIFGSNRLTAPSLLVEICATIEVWKKLA</sequence>
<dbReference type="InterPro" id="IPR026960">
    <property type="entry name" value="RVT-Znf"/>
</dbReference>
<accession>A0A9Q0CHN3</accession>
<gene>
    <name evidence="2" type="ORF">LUZ63_010691</name>
</gene>
<dbReference type="AlphaFoldDB" id="A0A9Q0CHN3"/>